<proteinExistence type="predicted"/>
<protein>
    <submittedName>
        <fullName evidence="2">Uncharacterized protein</fullName>
    </submittedName>
</protein>
<dbReference type="EMBL" id="AMYB01000003">
    <property type="protein sequence ID" value="OAD04389.1"/>
    <property type="molecule type" value="Genomic_DNA"/>
</dbReference>
<organism evidence="2 3">
    <name type="scientific">Mucor lusitanicus CBS 277.49</name>
    <dbReference type="NCBI Taxonomy" id="747725"/>
    <lineage>
        <taxon>Eukaryota</taxon>
        <taxon>Fungi</taxon>
        <taxon>Fungi incertae sedis</taxon>
        <taxon>Mucoromycota</taxon>
        <taxon>Mucoromycotina</taxon>
        <taxon>Mucoromycetes</taxon>
        <taxon>Mucorales</taxon>
        <taxon>Mucorineae</taxon>
        <taxon>Mucoraceae</taxon>
        <taxon>Mucor</taxon>
    </lineage>
</organism>
<reference evidence="2 3" key="1">
    <citation type="submission" date="2015-06" db="EMBL/GenBank/DDBJ databases">
        <title>Expansion of signal transduction pathways in fungi by whole-genome duplication.</title>
        <authorList>
            <consortium name="DOE Joint Genome Institute"/>
            <person name="Corrochano L.M."/>
            <person name="Kuo A."/>
            <person name="Marcet-Houben M."/>
            <person name="Polaino S."/>
            <person name="Salamov A."/>
            <person name="Villalobos J.M."/>
            <person name="Alvarez M.I."/>
            <person name="Avalos J."/>
            <person name="Benito E.P."/>
            <person name="Benoit I."/>
            <person name="Burger G."/>
            <person name="Camino L.P."/>
            <person name="Canovas D."/>
            <person name="Cerda-Olmedo E."/>
            <person name="Cheng J.-F."/>
            <person name="Dominguez A."/>
            <person name="Elias M."/>
            <person name="Eslava A.P."/>
            <person name="Glaser F."/>
            <person name="Grimwood J."/>
            <person name="Gutierrez G."/>
            <person name="Heitman J."/>
            <person name="Henrissat B."/>
            <person name="Iturriaga E.A."/>
            <person name="Lang B.F."/>
            <person name="Lavin J.L."/>
            <person name="Lee S."/>
            <person name="Li W."/>
            <person name="Lindquist E."/>
            <person name="Lopez-Garcia S."/>
            <person name="Luque E.M."/>
            <person name="Marcos A.T."/>
            <person name="Martin J."/>
            <person name="Mccluskey K."/>
            <person name="Medina H.R."/>
            <person name="Miralles-Duran A."/>
            <person name="Miyazaki A."/>
            <person name="Munoz-Torres E."/>
            <person name="Oguiza J.A."/>
            <person name="Ohm R."/>
            <person name="Olmedo M."/>
            <person name="Orejas M."/>
            <person name="Ortiz-Castellanos L."/>
            <person name="Pisabarro A.G."/>
            <person name="Rodriguez-Romero J."/>
            <person name="Ruiz-Herrera J."/>
            <person name="Ruiz-Vazquez R."/>
            <person name="Sanz C."/>
            <person name="Schackwitz W."/>
            <person name="Schmutz J."/>
            <person name="Shahriari M."/>
            <person name="Shelest E."/>
            <person name="Silva-Franco F."/>
            <person name="Soanes D."/>
            <person name="Syed K."/>
            <person name="Tagua V.G."/>
            <person name="Talbot N.J."/>
            <person name="Thon M."/>
            <person name="De Vries R.P."/>
            <person name="Wiebenga A."/>
            <person name="Yadav J.S."/>
            <person name="Braun E.L."/>
            <person name="Baker S."/>
            <person name="Garre V."/>
            <person name="Horwitz B."/>
            <person name="Torres-Martinez S."/>
            <person name="Idnurm A."/>
            <person name="Herrera-Estrella A."/>
            <person name="Gabaldon T."/>
            <person name="Grigoriev I.V."/>
        </authorList>
    </citation>
    <scope>NUCLEOTIDE SEQUENCE [LARGE SCALE GENOMIC DNA]</scope>
    <source>
        <strain evidence="2 3">CBS 277.49</strain>
    </source>
</reference>
<dbReference type="AlphaFoldDB" id="A0A162RDR7"/>
<feature type="compositionally biased region" description="Low complexity" evidence="1">
    <location>
        <begin position="22"/>
        <end position="37"/>
    </location>
</feature>
<keyword evidence="3" id="KW-1185">Reference proteome</keyword>
<dbReference type="STRING" id="747725.A0A162RDR7"/>
<dbReference type="OrthoDB" id="418595at2759"/>
<dbReference type="VEuPathDB" id="FungiDB:MUCCIDRAFT_155594"/>
<dbReference type="Proteomes" id="UP000077051">
    <property type="component" value="Unassembled WGS sequence"/>
</dbReference>
<feature type="region of interest" description="Disordered" evidence="1">
    <location>
        <begin position="15"/>
        <end position="44"/>
    </location>
</feature>
<gene>
    <name evidence="2" type="ORF">MUCCIDRAFT_155594</name>
</gene>
<comment type="caution">
    <text evidence="2">The sequence shown here is derived from an EMBL/GenBank/DDBJ whole genome shotgun (WGS) entry which is preliminary data.</text>
</comment>
<evidence type="ECO:0000313" key="3">
    <source>
        <dbReference type="Proteomes" id="UP000077051"/>
    </source>
</evidence>
<evidence type="ECO:0000313" key="2">
    <source>
        <dbReference type="EMBL" id="OAD04389.1"/>
    </source>
</evidence>
<name>A0A162RDR7_MUCCL</name>
<sequence>MTIGQDHFDQIQEFLNHQTSSQQQQQQQRQQQQQQQQDTQEEDELLSVLTNQGEEQSSQLHIWDDFNASFDKNNAGEQWSLLEDDEPFSNYDTDIPSSAWNMSDMGMFGQPPSLLFSDNTVNTNDDSNAPLMSDVSTSLPLNDMSSTTPIACGGGGNGLTPLGDVSTPSNANTPIQTADGLWFQFANFEDDYQCEN</sequence>
<evidence type="ECO:0000256" key="1">
    <source>
        <dbReference type="SAM" id="MobiDB-lite"/>
    </source>
</evidence>
<accession>A0A162RDR7</accession>